<dbReference type="EMBL" id="NFZW01000018">
    <property type="protein sequence ID" value="RFA33939.1"/>
    <property type="molecule type" value="Genomic_DNA"/>
</dbReference>
<evidence type="ECO:0000256" key="5">
    <source>
        <dbReference type="ARBA" id="ARBA00013200"/>
    </source>
</evidence>
<dbReference type="GO" id="GO:0009236">
    <property type="term" value="P:cobalamin biosynthetic process"/>
    <property type="evidence" value="ECO:0007669"/>
    <property type="project" value="UniProtKB-UniRule"/>
</dbReference>
<comment type="subcellular location">
    <subcellularLocation>
        <location evidence="2 19">Cell membrane</location>
        <topology evidence="2 19">Multi-pass membrane protein</topology>
    </subcellularLocation>
</comment>
<evidence type="ECO:0000256" key="16">
    <source>
        <dbReference type="ARBA" id="ARBA00032853"/>
    </source>
</evidence>
<keyword evidence="8 19" id="KW-0169">Cobalamin biosynthesis</keyword>
<protein>
    <recommendedName>
        <fullName evidence="6 19">Adenosylcobinamide-GDP ribazoletransferase</fullName>
        <ecNumber evidence="5 19">2.7.8.26</ecNumber>
    </recommendedName>
    <alternativeName>
        <fullName evidence="16 19">Cobalamin synthase</fullName>
    </alternativeName>
    <alternativeName>
        <fullName evidence="15 19">Cobalamin-5'-phosphate synthase</fullName>
    </alternativeName>
</protein>
<evidence type="ECO:0000256" key="13">
    <source>
        <dbReference type="ARBA" id="ARBA00023136"/>
    </source>
</evidence>
<dbReference type="GO" id="GO:0005886">
    <property type="term" value="C:plasma membrane"/>
    <property type="evidence" value="ECO:0007669"/>
    <property type="project" value="UniProtKB-SubCell"/>
</dbReference>
<dbReference type="UniPathway" id="UPA00148">
    <property type="reaction ID" value="UER00238"/>
</dbReference>
<evidence type="ECO:0000256" key="11">
    <source>
        <dbReference type="ARBA" id="ARBA00022842"/>
    </source>
</evidence>
<dbReference type="PANTHER" id="PTHR34148:SF1">
    <property type="entry name" value="ADENOSYLCOBINAMIDE-GDP RIBAZOLETRANSFERASE"/>
    <property type="match status" value="1"/>
</dbReference>
<keyword evidence="12 19" id="KW-1133">Transmembrane helix</keyword>
<evidence type="ECO:0000256" key="14">
    <source>
        <dbReference type="ARBA" id="ARBA00025228"/>
    </source>
</evidence>
<organism evidence="20 21">
    <name type="scientific">Alkalilimnicola ehrlichii</name>
    <dbReference type="NCBI Taxonomy" id="351052"/>
    <lineage>
        <taxon>Bacteria</taxon>
        <taxon>Pseudomonadati</taxon>
        <taxon>Pseudomonadota</taxon>
        <taxon>Gammaproteobacteria</taxon>
        <taxon>Chromatiales</taxon>
        <taxon>Ectothiorhodospiraceae</taxon>
        <taxon>Alkalilimnicola</taxon>
    </lineage>
</organism>
<keyword evidence="7 19" id="KW-1003">Cell membrane</keyword>
<evidence type="ECO:0000256" key="15">
    <source>
        <dbReference type="ARBA" id="ARBA00032605"/>
    </source>
</evidence>
<dbReference type="NCBIfam" id="TIGR00317">
    <property type="entry name" value="cobS"/>
    <property type="match status" value="1"/>
</dbReference>
<evidence type="ECO:0000256" key="9">
    <source>
        <dbReference type="ARBA" id="ARBA00022679"/>
    </source>
</evidence>
<evidence type="ECO:0000256" key="4">
    <source>
        <dbReference type="ARBA" id="ARBA00010561"/>
    </source>
</evidence>
<dbReference type="GO" id="GO:0051073">
    <property type="term" value="F:adenosylcobinamide-GDP ribazoletransferase activity"/>
    <property type="evidence" value="ECO:0007669"/>
    <property type="project" value="UniProtKB-UniRule"/>
</dbReference>
<evidence type="ECO:0000256" key="19">
    <source>
        <dbReference type="HAMAP-Rule" id="MF_00719"/>
    </source>
</evidence>
<feature type="transmembrane region" description="Helical" evidence="19">
    <location>
        <begin position="31"/>
        <end position="51"/>
    </location>
</feature>
<evidence type="ECO:0000256" key="3">
    <source>
        <dbReference type="ARBA" id="ARBA00004663"/>
    </source>
</evidence>
<comment type="similarity">
    <text evidence="4 19">Belongs to the CobS family.</text>
</comment>
<keyword evidence="11 19" id="KW-0460">Magnesium</keyword>
<dbReference type="Proteomes" id="UP000256763">
    <property type="component" value="Unassembled WGS sequence"/>
</dbReference>
<dbReference type="OrthoDB" id="9794626at2"/>
<evidence type="ECO:0000256" key="17">
    <source>
        <dbReference type="ARBA" id="ARBA00048623"/>
    </source>
</evidence>
<evidence type="ECO:0000256" key="7">
    <source>
        <dbReference type="ARBA" id="ARBA00022475"/>
    </source>
</evidence>
<dbReference type="EC" id="2.7.8.26" evidence="5 19"/>
<comment type="pathway">
    <text evidence="3 19">Cofactor biosynthesis; adenosylcobalamin biosynthesis; adenosylcobalamin from cob(II)yrinate a,c-diamide: step 7/7.</text>
</comment>
<evidence type="ECO:0000256" key="1">
    <source>
        <dbReference type="ARBA" id="ARBA00001946"/>
    </source>
</evidence>
<keyword evidence="9 19" id="KW-0808">Transferase</keyword>
<accession>A0A3E0WNF9</accession>
<dbReference type="InterPro" id="IPR003805">
    <property type="entry name" value="CobS"/>
</dbReference>
<evidence type="ECO:0000256" key="10">
    <source>
        <dbReference type="ARBA" id="ARBA00022692"/>
    </source>
</evidence>
<evidence type="ECO:0000313" key="21">
    <source>
        <dbReference type="Proteomes" id="UP000256763"/>
    </source>
</evidence>
<comment type="catalytic activity">
    <reaction evidence="18 19">
        <text>alpha-ribazole 5'-phosphate + adenosylcob(III)inamide-GDP = adenosylcob(III)alamin 5'-phosphate + GMP + H(+)</text>
        <dbReference type="Rhea" id="RHEA:23560"/>
        <dbReference type="ChEBI" id="CHEBI:15378"/>
        <dbReference type="ChEBI" id="CHEBI:57918"/>
        <dbReference type="ChEBI" id="CHEBI:58115"/>
        <dbReference type="ChEBI" id="CHEBI:60487"/>
        <dbReference type="ChEBI" id="CHEBI:60493"/>
        <dbReference type="EC" id="2.7.8.26"/>
    </reaction>
</comment>
<keyword evidence="10 19" id="KW-0812">Transmembrane</keyword>
<evidence type="ECO:0000313" key="20">
    <source>
        <dbReference type="EMBL" id="RFA33939.1"/>
    </source>
</evidence>
<dbReference type="AlphaFoldDB" id="A0A3E0WNF9"/>
<keyword evidence="21" id="KW-1185">Reference proteome</keyword>
<sequence>MRALLIALVFLTRIPIPFRGVPHERDIGRSQLFYPLVGLLLGGVLVGVFFLLGGREPLLVAAILLAVWVLMTGGLHLDGLADSADAWAGGLGDRERTLAIMKDPACGPSGVVFLILTLLIKWAALVVLVEWQLWEALLIAPVLGRAAVPLLFLTTPYVRPGGLGSALAEHMPRLELMAMLAVLALVLLLFASWPMVVAAVVGCLLLRWLMLRRIGGTTGDTAGATIELVEMIVLLTAALLI</sequence>
<evidence type="ECO:0000256" key="18">
    <source>
        <dbReference type="ARBA" id="ARBA00049504"/>
    </source>
</evidence>
<comment type="cofactor">
    <cofactor evidence="1 19">
        <name>Mg(2+)</name>
        <dbReference type="ChEBI" id="CHEBI:18420"/>
    </cofactor>
</comment>
<feature type="transmembrane region" description="Helical" evidence="19">
    <location>
        <begin position="111"/>
        <end position="129"/>
    </location>
</feature>
<comment type="catalytic activity">
    <reaction evidence="17 19">
        <text>alpha-ribazole + adenosylcob(III)inamide-GDP = adenosylcob(III)alamin + GMP + H(+)</text>
        <dbReference type="Rhea" id="RHEA:16049"/>
        <dbReference type="ChEBI" id="CHEBI:10329"/>
        <dbReference type="ChEBI" id="CHEBI:15378"/>
        <dbReference type="ChEBI" id="CHEBI:18408"/>
        <dbReference type="ChEBI" id="CHEBI:58115"/>
        <dbReference type="ChEBI" id="CHEBI:60487"/>
        <dbReference type="EC" id="2.7.8.26"/>
    </reaction>
</comment>
<dbReference type="PANTHER" id="PTHR34148">
    <property type="entry name" value="ADENOSYLCOBINAMIDE-GDP RIBAZOLETRANSFERASE"/>
    <property type="match status" value="1"/>
</dbReference>
<comment type="caution">
    <text evidence="20">The sequence shown here is derived from an EMBL/GenBank/DDBJ whole genome shotgun (WGS) entry which is preliminary data.</text>
</comment>
<proteinExistence type="inferred from homology"/>
<keyword evidence="13 19" id="KW-0472">Membrane</keyword>
<name>A0A3E0WNF9_9GAMM</name>
<evidence type="ECO:0000256" key="8">
    <source>
        <dbReference type="ARBA" id="ARBA00022573"/>
    </source>
</evidence>
<comment type="function">
    <text evidence="14 19">Joins adenosylcobinamide-GDP and alpha-ribazole to generate adenosylcobalamin (Ado-cobalamin). Also synthesizes adenosylcobalamin 5'-phosphate from adenosylcobinamide-GDP and alpha-ribazole 5'-phosphate.</text>
</comment>
<evidence type="ECO:0000256" key="2">
    <source>
        <dbReference type="ARBA" id="ARBA00004651"/>
    </source>
</evidence>
<feature type="transmembrane region" description="Helical" evidence="19">
    <location>
        <begin position="136"/>
        <end position="158"/>
    </location>
</feature>
<dbReference type="GO" id="GO:0008818">
    <property type="term" value="F:cobalamin 5'-phosphate synthase activity"/>
    <property type="evidence" value="ECO:0007669"/>
    <property type="project" value="UniProtKB-UniRule"/>
</dbReference>
<dbReference type="Pfam" id="PF02654">
    <property type="entry name" value="CobS"/>
    <property type="match status" value="1"/>
</dbReference>
<dbReference type="NCBIfam" id="NF001278">
    <property type="entry name" value="PRK00235.1-5"/>
    <property type="match status" value="1"/>
</dbReference>
<dbReference type="RefSeq" id="WP_116303292.1">
    <property type="nucleotide sequence ID" value="NZ_NFZV01000019.1"/>
</dbReference>
<gene>
    <name evidence="19" type="primary">cobS</name>
    <name evidence="20" type="ORF">CAL65_16485</name>
</gene>
<feature type="transmembrane region" description="Helical" evidence="19">
    <location>
        <begin position="178"/>
        <end position="206"/>
    </location>
</feature>
<feature type="transmembrane region" description="Helical" evidence="19">
    <location>
        <begin position="58"/>
        <end position="77"/>
    </location>
</feature>
<evidence type="ECO:0000256" key="6">
    <source>
        <dbReference type="ARBA" id="ARBA00015850"/>
    </source>
</evidence>
<evidence type="ECO:0000256" key="12">
    <source>
        <dbReference type="ARBA" id="ARBA00022989"/>
    </source>
</evidence>
<reference evidence="21" key="1">
    <citation type="submission" date="2017-05" db="EMBL/GenBank/DDBJ databases">
        <authorList>
            <person name="Sharma S."/>
            <person name="Sidhu C."/>
            <person name="Pinnaka A.K."/>
        </authorList>
    </citation>
    <scope>NUCLEOTIDE SEQUENCE [LARGE SCALE GENOMIC DNA]</scope>
    <source>
        <strain evidence="21">AK93</strain>
    </source>
</reference>
<dbReference type="HAMAP" id="MF_00719">
    <property type="entry name" value="CobS"/>
    <property type="match status" value="1"/>
</dbReference>